<dbReference type="EMBL" id="ADCP02000002">
    <property type="protein sequence ID" value="EFV45618.1"/>
    <property type="molecule type" value="Genomic_DNA"/>
</dbReference>
<dbReference type="RefSeq" id="WP_005024753.1">
    <property type="nucleotide sequence ID" value="NZ_KE150239.1"/>
</dbReference>
<proteinExistence type="predicted"/>
<keyword evidence="2" id="KW-0238">DNA-binding</keyword>
<dbReference type="Proteomes" id="UP000006034">
    <property type="component" value="Unassembled WGS sequence"/>
</dbReference>
<sequence length="237" mass="26882">MASHLLEKVAQDGTNSLRERVYRHLEAALREGQLHHGTCLDQDRLCEELGVSRTPLRDALLRLEAEGFVTIQPRKGVYITPVSDAFVKSACQILGALEADCLDTVFPLLTSRHIRQLEESNKRQEQFLERRQAVEYHAENARFHDIFLSLSSNTLLYQTIGPLRRRLDMLPDHPLAYEQARAALNDHCRIIDSLKMKNRTAAVSVLRHEHWAPVRFLCPKSAKLSRVASAAAKRSAA</sequence>
<dbReference type="eggNOG" id="COG1802">
    <property type="taxonomic scope" value="Bacteria"/>
</dbReference>
<reference evidence="5 6" key="1">
    <citation type="submission" date="2010-10" db="EMBL/GenBank/DDBJ databases">
        <authorList>
            <consortium name="The Broad Institute Genome Sequencing Platform"/>
            <person name="Ward D."/>
            <person name="Earl A."/>
            <person name="Feldgarden M."/>
            <person name="Young S.K."/>
            <person name="Gargeya S."/>
            <person name="Zeng Q."/>
            <person name="Alvarado L."/>
            <person name="Berlin A."/>
            <person name="Bochicchio J."/>
            <person name="Chapman S.B."/>
            <person name="Chen Z."/>
            <person name="Freedman E."/>
            <person name="Gellesch M."/>
            <person name="Goldberg J."/>
            <person name="Griggs A."/>
            <person name="Gujja S."/>
            <person name="Heilman E."/>
            <person name="Heiman D."/>
            <person name="Howarth C."/>
            <person name="Mehta T."/>
            <person name="Neiman D."/>
            <person name="Pearson M."/>
            <person name="Roberts A."/>
            <person name="Saif S."/>
            <person name="Shea T."/>
            <person name="Shenoy N."/>
            <person name="Sisk P."/>
            <person name="Stolte C."/>
            <person name="Sykes S."/>
            <person name="White J."/>
            <person name="Yandava C."/>
            <person name="Allen-Vercoe E."/>
            <person name="Sibley C."/>
            <person name="Ambrose C.E."/>
            <person name="Strauss J."/>
            <person name="Daigneault M."/>
            <person name="Haas B."/>
            <person name="Nusbaum C."/>
            <person name="Birren B."/>
        </authorList>
    </citation>
    <scope>NUCLEOTIDE SEQUENCE [LARGE SCALE GENOMIC DNA]</scope>
    <source>
        <strain evidence="5 6">3_1_6</strain>
    </source>
</reference>
<dbReference type="InterPro" id="IPR011711">
    <property type="entry name" value="GntR_C"/>
</dbReference>
<accession>E5Y2Y9</accession>
<dbReference type="PROSITE" id="PS50949">
    <property type="entry name" value="HTH_GNTR"/>
    <property type="match status" value="1"/>
</dbReference>
<evidence type="ECO:0000259" key="4">
    <source>
        <dbReference type="PROSITE" id="PS50949"/>
    </source>
</evidence>
<organism evidence="5 6">
    <name type="scientific">Bilophila wadsworthia (strain 3_1_6)</name>
    <dbReference type="NCBI Taxonomy" id="563192"/>
    <lineage>
        <taxon>Bacteria</taxon>
        <taxon>Pseudomonadati</taxon>
        <taxon>Thermodesulfobacteriota</taxon>
        <taxon>Desulfovibrionia</taxon>
        <taxon>Desulfovibrionales</taxon>
        <taxon>Desulfovibrionaceae</taxon>
        <taxon>Bilophila</taxon>
    </lineage>
</organism>
<evidence type="ECO:0000256" key="2">
    <source>
        <dbReference type="ARBA" id="ARBA00023125"/>
    </source>
</evidence>
<keyword evidence="3" id="KW-0804">Transcription</keyword>
<dbReference type="CDD" id="cd07377">
    <property type="entry name" value="WHTH_GntR"/>
    <property type="match status" value="1"/>
</dbReference>
<name>E5Y2Y9_BILW3</name>
<dbReference type="GO" id="GO:0003700">
    <property type="term" value="F:DNA-binding transcription factor activity"/>
    <property type="evidence" value="ECO:0007669"/>
    <property type="project" value="InterPro"/>
</dbReference>
<dbReference type="InterPro" id="IPR036388">
    <property type="entry name" value="WH-like_DNA-bd_sf"/>
</dbReference>
<dbReference type="GO" id="GO:0003677">
    <property type="term" value="F:DNA binding"/>
    <property type="evidence" value="ECO:0007669"/>
    <property type="project" value="UniProtKB-KW"/>
</dbReference>
<dbReference type="PANTHER" id="PTHR43537:SF24">
    <property type="entry name" value="GLUCONATE OPERON TRANSCRIPTIONAL REPRESSOR"/>
    <property type="match status" value="1"/>
</dbReference>
<evidence type="ECO:0000256" key="3">
    <source>
        <dbReference type="ARBA" id="ARBA00023163"/>
    </source>
</evidence>
<dbReference type="SMART" id="SM00345">
    <property type="entry name" value="HTH_GNTR"/>
    <property type="match status" value="1"/>
</dbReference>
<keyword evidence="6" id="KW-1185">Reference proteome</keyword>
<dbReference type="AlphaFoldDB" id="E5Y2Y9"/>
<protein>
    <recommendedName>
        <fullName evidence="4">HTH gntR-type domain-containing protein</fullName>
    </recommendedName>
</protein>
<comment type="caution">
    <text evidence="5">The sequence shown here is derived from an EMBL/GenBank/DDBJ whole genome shotgun (WGS) entry which is preliminary data.</text>
</comment>
<evidence type="ECO:0000313" key="5">
    <source>
        <dbReference type="EMBL" id="EFV45618.1"/>
    </source>
</evidence>
<dbReference type="Gene3D" id="1.10.10.10">
    <property type="entry name" value="Winged helix-like DNA-binding domain superfamily/Winged helix DNA-binding domain"/>
    <property type="match status" value="1"/>
</dbReference>
<evidence type="ECO:0000313" key="6">
    <source>
        <dbReference type="Proteomes" id="UP000006034"/>
    </source>
</evidence>
<dbReference type="SUPFAM" id="SSF46785">
    <property type="entry name" value="Winged helix' DNA-binding domain"/>
    <property type="match status" value="1"/>
</dbReference>
<dbReference type="HOGENOM" id="CLU_017584_5_1_7"/>
<dbReference type="STRING" id="563192.HMPREF0179_00550"/>
<reference evidence="5 6" key="2">
    <citation type="submission" date="2013-04" db="EMBL/GenBank/DDBJ databases">
        <title>The Genome Sequence of Bilophila wadsworthia 3_1_6.</title>
        <authorList>
            <consortium name="The Broad Institute Genomics Platform"/>
            <person name="Earl A."/>
            <person name="Ward D."/>
            <person name="Feldgarden M."/>
            <person name="Gevers D."/>
            <person name="Sibley C."/>
            <person name="Strauss J."/>
            <person name="Allen-Vercoe E."/>
            <person name="Walker B."/>
            <person name="Young S."/>
            <person name="Zeng Q."/>
            <person name="Gargeya S."/>
            <person name="Fitzgerald M."/>
            <person name="Haas B."/>
            <person name="Abouelleil A."/>
            <person name="Allen A.W."/>
            <person name="Alvarado L."/>
            <person name="Arachchi H.M."/>
            <person name="Berlin A.M."/>
            <person name="Chapman S.B."/>
            <person name="Gainer-Dewar J."/>
            <person name="Goldberg J."/>
            <person name="Griggs A."/>
            <person name="Gujja S."/>
            <person name="Hansen M."/>
            <person name="Howarth C."/>
            <person name="Imamovic A."/>
            <person name="Ireland A."/>
            <person name="Larimer J."/>
            <person name="McCowan C."/>
            <person name="Murphy C."/>
            <person name="Pearson M."/>
            <person name="Poon T.W."/>
            <person name="Priest M."/>
            <person name="Roberts A."/>
            <person name="Saif S."/>
            <person name="Shea T."/>
            <person name="Sisk P."/>
            <person name="Sykes S."/>
            <person name="Wortman J."/>
            <person name="Nusbaum C."/>
            <person name="Birren B."/>
        </authorList>
    </citation>
    <scope>NUCLEOTIDE SEQUENCE [LARGE SCALE GENOMIC DNA]</scope>
    <source>
        <strain evidence="5 6">3_1_6</strain>
    </source>
</reference>
<dbReference type="InterPro" id="IPR036390">
    <property type="entry name" value="WH_DNA-bd_sf"/>
</dbReference>
<dbReference type="OrthoDB" id="5504063at2"/>
<dbReference type="Gene3D" id="1.20.120.530">
    <property type="entry name" value="GntR ligand-binding domain-like"/>
    <property type="match status" value="1"/>
</dbReference>
<dbReference type="PRINTS" id="PR00035">
    <property type="entry name" value="HTHGNTR"/>
</dbReference>
<dbReference type="InterPro" id="IPR008920">
    <property type="entry name" value="TF_FadR/GntR_C"/>
</dbReference>
<dbReference type="InterPro" id="IPR000524">
    <property type="entry name" value="Tscrpt_reg_HTH_GntR"/>
</dbReference>
<dbReference type="PANTHER" id="PTHR43537">
    <property type="entry name" value="TRANSCRIPTIONAL REGULATOR, GNTR FAMILY"/>
    <property type="match status" value="1"/>
</dbReference>
<dbReference type="Pfam" id="PF07729">
    <property type="entry name" value="FCD"/>
    <property type="match status" value="1"/>
</dbReference>
<evidence type="ECO:0000256" key="1">
    <source>
        <dbReference type="ARBA" id="ARBA00023015"/>
    </source>
</evidence>
<dbReference type="SUPFAM" id="SSF48008">
    <property type="entry name" value="GntR ligand-binding domain-like"/>
    <property type="match status" value="1"/>
</dbReference>
<keyword evidence="1" id="KW-0805">Transcription regulation</keyword>
<dbReference type="GeneID" id="78087262"/>
<feature type="domain" description="HTH gntR-type" evidence="4">
    <location>
        <begin position="15"/>
        <end position="82"/>
    </location>
</feature>
<dbReference type="Pfam" id="PF00392">
    <property type="entry name" value="GntR"/>
    <property type="match status" value="1"/>
</dbReference>
<gene>
    <name evidence="5" type="ORF">HMPREF0179_00550</name>
</gene>